<dbReference type="AlphaFoldDB" id="E5A9W3"/>
<dbReference type="HOGENOM" id="CLU_3368657_0_0_1"/>
<protein>
    <submittedName>
        <fullName evidence="1">Predicted protein</fullName>
    </submittedName>
</protein>
<proteinExistence type="predicted"/>
<keyword evidence="2" id="KW-1185">Reference proteome</keyword>
<name>E5A9W3_LEPMJ</name>
<organism evidence="2">
    <name type="scientific">Leptosphaeria maculans (strain JN3 / isolate v23.1.3 / race Av1-4-5-6-7-8)</name>
    <name type="common">Blackleg fungus</name>
    <name type="synonym">Phoma lingam</name>
    <dbReference type="NCBI Taxonomy" id="985895"/>
    <lineage>
        <taxon>Eukaryota</taxon>
        <taxon>Fungi</taxon>
        <taxon>Dikarya</taxon>
        <taxon>Ascomycota</taxon>
        <taxon>Pezizomycotina</taxon>
        <taxon>Dothideomycetes</taxon>
        <taxon>Pleosporomycetidae</taxon>
        <taxon>Pleosporales</taxon>
        <taxon>Pleosporineae</taxon>
        <taxon>Leptosphaeriaceae</taxon>
        <taxon>Plenodomus</taxon>
        <taxon>Plenodomus lingam/Leptosphaeria maculans species complex</taxon>
    </lineage>
</organism>
<reference evidence="2" key="1">
    <citation type="journal article" date="2011" name="Nat. Commun.">
        <title>Effector diversification within compartments of the Leptosphaeria maculans genome affected by Repeat-Induced Point mutations.</title>
        <authorList>
            <person name="Rouxel T."/>
            <person name="Grandaubert J."/>
            <person name="Hane J.K."/>
            <person name="Hoede C."/>
            <person name="van de Wouw A.P."/>
            <person name="Couloux A."/>
            <person name="Dominguez V."/>
            <person name="Anthouard V."/>
            <person name="Bally P."/>
            <person name="Bourras S."/>
            <person name="Cozijnsen A.J."/>
            <person name="Ciuffetti L.M."/>
            <person name="Degrave A."/>
            <person name="Dilmaghani A."/>
            <person name="Duret L."/>
            <person name="Fudal I."/>
            <person name="Goodwin S.B."/>
            <person name="Gout L."/>
            <person name="Glaser N."/>
            <person name="Linglin J."/>
            <person name="Kema G.H.J."/>
            <person name="Lapalu N."/>
            <person name="Lawrence C.B."/>
            <person name="May K."/>
            <person name="Meyer M."/>
            <person name="Ollivier B."/>
            <person name="Poulain J."/>
            <person name="Schoch C.L."/>
            <person name="Simon A."/>
            <person name="Spatafora J.W."/>
            <person name="Stachowiak A."/>
            <person name="Turgeon B.G."/>
            <person name="Tyler B.M."/>
            <person name="Vincent D."/>
            <person name="Weissenbach J."/>
            <person name="Amselem J."/>
            <person name="Quesneville H."/>
            <person name="Oliver R.P."/>
            <person name="Wincker P."/>
            <person name="Balesdent M.-H."/>
            <person name="Howlett B.J."/>
        </authorList>
    </citation>
    <scope>NUCLEOTIDE SEQUENCE [LARGE SCALE GENOMIC DNA]</scope>
    <source>
        <strain evidence="2">JN3 / isolate v23.1.3 / race Av1-4-5-6-7-8</strain>
    </source>
</reference>
<sequence>MLLFHSLFESALWWEVCFSEARSGVLTEARAVMGG</sequence>
<dbReference type="EMBL" id="FP929138">
    <property type="protein sequence ID" value="CBY00454.1"/>
    <property type="molecule type" value="Genomic_DNA"/>
</dbReference>
<dbReference type="VEuPathDB" id="FungiDB:LEMA_uP015840.1"/>
<accession>E5A9W3</accession>
<dbReference type="InParanoid" id="E5A9W3"/>
<evidence type="ECO:0000313" key="1">
    <source>
        <dbReference type="EMBL" id="CBY00454.1"/>
    </source>
</evidence>
<evidence type="ECO:0000313" key="2">
    <source>
        <dbReference type="Proteomes" id="UP000002668"/>
    </source>
</evidence>
<dbReference type="Proteomes" id="UP000002668">
    <property type="component" value="Genome"/>
</dbReference>
<gene>
    <name evidence="1" type="ORF">LEMA_uP015840.1</name>
</gene>